<reference evidence="1 2" key="1">
    <citation type="submission" date="2017-09" db="EMBL/GenBank/DDBJ databases">
        <title>Mesorhizobum sanjuanii sp. nov. isolated from nodules of Lotus tenuis in saline-alkaline lowlands of Flooding Pampa.</title>
        <authorList>
            <person name="Sannazzaro A.I."/>
            <person name="Torres Tejerizo G.A."/>
            <person name="Fontana F."/>
            <person name="Cumpa Velazquez L.M."/>
            <person name="Hansen L."/>
            <person name="Pistorio M."/>
            <person name="Estrella M.J."/>
        </authorList>
    </citation>
    <scope>NUCLEOTIDE SEQUENCE [LARGE SCALE GENOMIC DNA]</scope>
    <source>
        <strain evidence="1 2">BSA136</strain>
    </source>
</reference>
<dbReference type="GO" id="GO:0032259">
    <property type="term" value="P:methylation"/>
    <property type="evidence" value="ECO:0007669"/>
    <property type="project" value="UniProtKB-KW"/>
</dbReference>
<organism evidence="1 2">
    <name type="scientific">Mesorhizobium sanjuanii</name>
    <dbReference type="NCBI Taxonomy" id="2037900"/>
    <lineage>
        <taxon>Bacteria</taxon>
        <taxon>Pseudomonadati</taxon>
        <taxon>Pseudomonadota</taxon>
        <taxon>Alphaproteobacteria</taxon>
        <taxon>Hyphomicrobiales</taxon>
        <taxon>Phyllobacteriaceae</taxon>
        <taxon>Mesorhizobium</taxon>
    </lineage>
</organism>
<keyword evidence="1" id="KW-0808">Transferase</keyword>
<evidence type="ECO:0000313" key="1">
    <source>
        <dbReference type="EMBL" id="PDQ17237.1"/>
    </source>
</evidence>
<feature type="non-terminal residue" evidence="1">
    <location>
        <position position="37"/>
    </location>
</feature>
<keyword evidence="1" id="KW-0489">Methyltransferase</keyword>
<name>A0A2A6F5K8_9HYPH</name>
<comment type="caution">
    <text evidence="1">The sequence shown here is derived from an EMBL/GenBank/DDBJ whole genome shotgun (WGS) entry which is preliminary data.</text>
</comment>
<keyword evidence="2" id="KW-1185">Reference proteome</keyword>
<dbReference type="AlphaFoldDB" id="A0A2A6F5K8"/>
<gene>
    <name evidence="1" type="ORF">CN311_31070</name>
</gene>
<dbReference type="Proteomes" id="UP000219182">
    <property type="component" value="Unassembled WGS sequence"/>
</dbReference>
<evidence type="ECO:0000313" key="2">
    <source>
        <dbReference type="Proteomes" id="UP000219182"/>
    </source>
</evidence>
<proteinExistence type="predicted"/>
<protein>
    <submittedName>
        <fullName evidence="1">16S rRNA (Cytosine(1402)-N(4))-methyltransferase</fullName>
    </submittedName>
</protein>
<dbReference type="EMBL" id="NWQG01000288">
    <property type="protein sequence ID" value="PDQ17237.1"/>
    <property type="molecule type" value="Genomic_DNA"/>
</dbReference>
<dbReference type="GO" id="GO:0008168">
    <property type="term" value="F:methyltransferase activity"/>
    <property type="evidence" value="ECO:0007669"/>
    <property type="project" value="UniProtKB-KW"/>
</dbReference>
<sequence length="37" mass="3736">MMAGHGDDINAVGGPARHIPVLLAEVLEALSPKAGEV</sequence>
<accession>A0A2A6F5K8</accession>